<protein>
    <submittedName>
        <fullName evidence="1">Phage capsid protein</fullName>
    </submittedName>
</protein>
<evidence type="ECO:0000313" key="1">
    <source>
        <dbReference type="EMBL" id="TSI11965.1"/>
    </source>
</evidence>
<dbReference type="RefSeq" id="WP_143924550.1">
    <property type="nucleotide sequence ID" value="NZ_VLTK01000023.1"/>
</dbReference>
<dbReference type="InterPro" id="IPR048813">
    <property type="entry name" value="GP7-like"/>
</dbReference>
<keyword evidence="2" id="KW-1185">Reference proteome</keyword>
<dbReference type="AlphaFoldDB" id="A0A556C3D1"/>
<evidence type="ECO:0000313" key="2">
    <source>
        <dbReference type="Proteomes" id="UP000316406"/>
    </source>
</evidence>
<dbReference type="OrthoDB" id="3514784at2"/>
<dbReference type="Proteomes" id="UP000316406">
    <property type="component" value="Unassembled WGS sequence"/>
</dbReference>
<dbReference type="NCBIfam" id="NF045672">
    <property type="entry name" value="MCP_gp7_epsi_15"/>
    <property type="match status" value="1"/>
</dbReference>
<accession>A0A556C3D1</accession>
<name>A0A556C3D1_BREAU</name>
<dbReference type="EMBL" id="VLTK01000023">
    <property type="protein sequence ID" value="TSI11965.1"/>
    <property type="molecule type" value="Genomic_DNA"/>
</dbReference>
<gene>
    <name evidence="1" type="ORF">FO013_21210</name>
</gene>
<organism evidence="1 2">
    <name type="scientific">Brevibacterium aurantiacum</name>
    <dbReference type="NCBI Taxonomy" id="273384"/>
    <lineage>
        <taxon>Bacteria</taxon>
        <taxon>Bacillati</taxon>
        <taxon>Actinomycetota</taxon>
        <taxon>Actinomycetes</taxon>
        <taxon>Micrococcales</taxon>
        <taxon>Brevibacteriaceae</taxon>
        <taxon>Brevibacterium</taxon>
    </lineage>
</organism>
<proteinExistence type="predicted"/>
<sequence length="319" mass="33320">MPVTLSQARQNATDAIDLAVIDEFRTNQILDLLQFQDVVNPAGGGGTLTYTYTRKVSRGTAGFRALNTEYAPDESTTSRHSVDLKPLGGSFQVDRILAGVGPAATGSIALNMSDKIASAQAEFGNAVINGDSATDEDSFDGLSKALAGSSTEVDGSAAEYDWTGAVNEDKSFLILEALDDLLGNLDNEQGAAIIANKRAINKIKSAARRSSMYVQAPGPRGTTLTSYGPVRLIEAGNTANGNDQVIPIDGTTGATDIYAVRFALDGFHGVSTMGGQLVKQWQPDFTSAGAVKTGEVEMGPVSVALKKTKAAVVARGVRV</sequence>
<comment type="caution">
    <text evidence="1">The sequence shown here is derived from an EMBL/GenBank/DDBJ whole genome shotgun (WGS) entry which is preliminary data.</text>
</comment>
<reference evidence="1 2" key="1">
    <citation type="submission" date="2019-07" db="EMBL/GenBank/DDBJ databases">
        <title>Draft genome sequence of Brevibacterium aurantiacum XU54 isolated from Xinjiang China.</title>
        <authorList>
            <person name="Xu X."/>
        </authorList>
    </citation>
    <scope>NUCLEOTIDE SEQUENCE [LARGE SCALE GENOMIC DNA]</scope>
    <source>
        <strain evidence="1 2">XU54</strain>
    </source>
</reference>